<dbReference type="Proteomes" id="UP000226525">
    <property type="component" value="Unassembled WGS sequence"/>
</dbReference>
<dbReference type="Gene3D" id="3.40.50.1000">
    <property type="entry name" value="HAD superfamily/HAD-like"/>
    <property type="match status" value="1"/>
</dbReference>
<dbReference type="Pfam" id="PF13419">
    <property type="entry name" value="HAD_2"/>
    <property type="match status" value="1"/>
</dbReference>
<dbReference type="SFLD" id="SFLDG01129">
    <property type="entry name" value="C1.5:_HAD__Beta-PGM__Phosphata"/>
    <property type="match status" value="1"/>
</dbReference>
<dbReference type="SFLD" id="SFLDS00003">
    <property type="entry name" value="Haloacid_Dehalogenase"/>
    <property type="match status" value="1"/>
</dbReference>
<dbReference type="PANTHER" id="PTHR43434:SF1">
    <property type="entry name" value="PHOSPHOGLYCOLATE PHOSPHATASE"/>
    <property type="match status" value="1"/>
</dbReference>
<proteinExistence type="predicted"/>
<evidence type="ECO:0008006" key="3">
    <source>
        <dbReference type="Google" id="ProtNLM"/>
    </source>
</evidence>
<dbReference type="InterPro" id="IPR036412">
    <property type="entry name" value="HAD-like_sf"/>
</dbReference>
<sequence length="235" mass="27166">MRVDQKRINFDWLGYQLYLFDLDDTLLMTRAAIRASWRKTLQHPMLTGKGVDEWIETLRGFTLLYGTTADQEYWQAFAVEATGELLKPHPLGEELCRINRENYWQVLQPAPCIPNVLQRLREEKRQLAIITNGLIELQTQKLTKVGLADYFQDHVYCSNQYAWAHQKPSPHMLNQVLKKCDNRPEETVFFGNASIDVLAGNMAGVTTVAVAEFNNPRELRLLTADYHLSEWPAEI</sequence>
<protein>
    <recommendedName>
        <fullName evidence="3">Haloacid dehalogenase</fullName>
    </recommendedName>
</protein>
<dbReference type="GO" id="GO:0006281">
    <property type="term" value="P:DNA repair"/>
    <property type="evidence" value="ECO:0007669"/>
    <property type="project" value="TreeGrafter"/>
</dbReference>
<gene>
    <name evidence="1" type="ORF">CMN54_04130</name>
</gene>
<dbReference type="InterPro" id="IPR050155">
    <property type="entry name" value="HAD-like_hydrolase_sf"/>
</dbReference>
<reference evidence="2" key="1">
    <citation type="submission" date="2017-09" db="EMBL/GenBank/DDBJ databases">
        <title>The Reconstruction of 2,631 Draft Metagenome-Assembled Genomes from the Global Oceans.</title>
        <authorList>
            <person name="Tully B.J."/>
            <person name="Graham E.D."/>
            <person name="Heidelberg J.F."/>
        </authorList>
    </citation>
    <scope>NUCLEOTIDE SEQUENCE [LARGE SCALE GENOMIC DNA]</scope>
</reference>
<organism evidence="1 2">
    <name type="scientific">SAR324 cluster bacterium</name>
    <dbReference type="NCBI Taxonomy" id="2024889"/>
    <lineage>
        <taxon>Bacteria</taxon>
        <taxon>Deltaproteobacteria</taxon>
        <taxon>SAR324 cluster</taxon>
    </lineage>
</organism>
<evidence type="ECO:0000313" key="2">
    <source>
        <dbReference type="Proteomes" id="UP000226525"/>
    </source>
</evidence>
<dbReference type="GO" id="GO:0005829">
    <property type="term" value="C:cytosol"/>
    <property type="evidence" value="ECO:0007669"/>
    <property type="project" value="TreeGrafter"/>
</dbReference>
<accession>A0A2D6YHI3</accession>
<name>A0A2D6YHI3_9DELT</name>
<dbReference type="Gene3D" id="1.10.150.520">
    <property type="match status" value="1"/>
</dbReference>
<comment type="caution">
    <text evidence="1">The sequence shown here is derived from an EMBL/GenBank/DDBJ whole genome shotgun (WGS) entry which is preliminary data.</text>
</comment>
<dbReference type="InterPro" id="IPR023214">
    <property type="entry name" value="HAD_sf"/>
</dbReference>
<evidence type="ECO:0000313" key="1">
    <source>
        <dbReference type="EMBL" id="MAH62633.1"/>
    </source>
</evidence>
<dbReference type="SUPFAM" id="SSF56784">
    <property type="entry name" value="HAD-like"/>
    <property type="match status" value="1"/>
</dbReference>
<dbReference type="EMBL" id="NZEX01000043">
    <property type="protein sequence ID" value="MAH62633.1"/>
    <property type="molecule type" value="Genomic_DNA"/>
</dbReference>
<dbReference type="AlphaFoldDB" id="A0A2D6YHI3"/>
<dbReference type="GO" id="GO:0008967">
    <property type="term" value="F:phosphoglycolate phosphatase activity"/>
    <property type="evidence" value="ECO:0007669"/>
    <property type="project" value="TreeGrafter"/>
</dbReference>
<dbReference type="PANTHER" id="PTHR43434">
    <property type="entry name" value="PHOSPHOGLYCOLATE PHOSPHATASE"/>
    <property type="match status" value="1"/>
</dbReference>
<dbReference type="InterPro" id="IPR041492">
    <property type="entry name" value="HAD_2"/>
</dbReference>